<dbReference type="InterPro" id="IPR053034">
    <property type="entry name" value="Glucuronokinase-like"/>
</dbReference>
<feature type="domain" description="GHMP kinase C-terminal" evidence="4">
    <location>
        <begin position="485"/>
        <end position="547"/>
    </location>
</feature>
<proteinExistence type="predicted"/>
<dbReference type="PANTHER" id="PTHR38710:SF1">
    <property type="entry name" value="WITH PUTATIVE URIDYL PYROPHOSPHORYLASE-RELATED"/>
    <property type="match status" value="1"/>
</dbReference>
<organism evidence="5 6">
    <name type="scientific">Phascolomyces articulosus</name>
    <dbReference type="NCBI Taxonomy" id="60185"/>
    <lineage>
        <taxon>Eukaryota</taxon>
        <taxon>Fungi</taxon>
        <taxon>Fungi incertae sedis</taxon>
        <taxon>Mucoromycota</taxon>
        <taxon>Mucoromycotina</taxon>
        <taxon>Mucoromycetes</taxon>
        <taxon>Mucorales</taxon>
        <taxon>Lichtheimiaceae</taxon>
        <taxon>Phascolomyces</taxon>
    </lineage>
</organism>
<protein>
    <submittedName>
        <fullName evidence="5">Ribosomal protein S5 domain 2-type protein</fullName>
    </submittedName>
</protein>
<dbReference type="AlphaFoldDB" id="A0AAD5JXF9"/>
<keyword evidence="6" id="KW-1185">Reference proteome</keyword>
<keyword evidence="2" id="KW-0067">ATP-binding</keyword>
<evidence type="ECO:0000259" key="3">
    <source>
        <dbReference type="Pfam" id="PF00288"/>
    </source>
</evidence>
<accession>A0AAD5JXF9</accession>
<dbReference type="Pfam" id="PF08544">
    <property type="entry name" value="GHMP_kinases_C"/>
    <property type="match status" value="1"/>
</dbReference>
<keyword evidence="1" id="KW-0547">Nucleotide-binding</keyword>
<dbReference type="Gene3D" id="3.30.230.120">
    <property type="match status" value="1"/>
</dbReference>
<evidence type="ECO:0000256" key="1">
    <source>
        <dbReference type="ARBA" id="ARBA00022741"/>
    </source>
</evidence>
<keyword evidence="5" id="KW-0687">Ribonucleoprotein</keyword>
<dbReference type="Pfam" id="PF00288">
    <property type="entry name" value="GHMP_kinases_N"/>
    <property type="match status" value="1"/>
</dbReference>
<gene>
    <name evidence="5" type="ORF">BDA99DRAFT_528158</name>
</gene>
<dbReference type="InterPro" id="IPR006204">
    <property type="entry name" value="GHMP_kinase_N_dom"/>
</dbReference>
<reference evidence="5" key="1">
    <citation type="journal article" date="2022" name="IScience">
        <title>Evolution of zygomycete secretomes and the origins of terrestrial fungal ecologies.</title>
        <authorList>
            <person name="Chang Y."/>
            <person name="Wang Y."/>
            <person name="Mondo S."/>
            <person name="Ahrendt S."/>
            <person name="Andreopoulos W."/>
            <person name="Barry K."/>
            <person name="Beard J."/>
            <person name="Benny G.L."/>
            <person name="Blankenship S."/>
            <person name="Bonito G."/>
            <person name="Cuomo C."/>
            <person name="Desiro A."/>
            <person name="Gervers K.A."/>
            <person name="Hundley H."/>
            <person name="Kuo A."/>
            <person name="LaButti K."/>
            <person name="Lang B.F."/>
            <person name="Lipzen A."/>
            <person name="O'Donnell K."/>
            <person name="Pangilinan J."/>
            <person name="Reynolds N."/>
            <person name="Sandor L."/>
            <person name="Smith M.E."/>
            <person name="Tsang A."/>
            <person name="Grigoriev I.V."/>
            <person name="Stajich J.E."/>
            <person name="Spatafora J.W."/>
        </authorList>
    </citation>
    <scope>NUCLEOTIDE SEQUENCE</scope>
    <source>
        <strain evidence="5">RSA 2281</strain>
    </source>
</reference>
<comment type="caution">
    <text evidence="5">The sequence shown here is derived from an EMBL/GenBank/DDBJ whole genome shotgun (WGS) entry which is preliminary data.</text>
</comment>
<dbReference type="EMBL" id="JAIXMP010000052">
    <property type="protein sequence ID" value="KAI9245355.1"/>
    <property type="molecule type" value="Genomic_DNA"/>
</dbReference>
<evidence type="ECO:0000259" key="4">
    <source>
        <dbReference type="Pfam" id="PF08544"/>
    </source>
</evidence>
<dbReference type="InterPro" id="IPR020568">
    <property type="entry name" value="Ribosomal_Su5_D2-typ_SF"/>
</dbReference>
<reference evidence="5" key="2">
    <citation type="submission" date="2023-02" db="EMBL/GenBank/DDBJ databases">
        <authorList>
            <consortium name="DOE Joint Genome Institute"/>
            <person name="Mondo S.J."/>
            <person name="Chang Y."/>
            <person name="Wang Y."/>
            <person name="Ahrendt S."/>
            <person name="Andreopoulos W."/>
            <person name="Barry K."/>
            <person name="Beard J."/>
            <person name="Benny G.L."/>
            <person name="Blankenship S."/>
            <person name="Bonito G."/>
            <person name="Cuomo C."/>
            <person name="Desiro A."/>
            <person name="Gervers K.A."/>
            <person name="Hundley H."/>
            <person name="Kuo A."/>
            <person name="LaButti K."/>
            <person name="Lang B.F."/>
            <person name="Lipzen A."/>
            <person name="O'Donnell K."/>
            <person name="Pangilinan J."/>
            <person name="Reynolds N."/>
            <person name="Sandor L."/>
            <person name="Smith M.W."/>
            <person name="Tsang A."/>
            <person name="Grigoriev I.V."/>
            <person name="Stajich J.E."/>
            <person name="Spatafora J.W."/>
        </authorList>
    </citation>
    <scope>NUCLEOTIDE SEQUENCE</scope>
    <source>
        <strain evidence="5">RSA 2281</strain>
    </source>
</reference>
<evidence type="ECO:0000313" key="5">
    <source>
        <dbReference type="EMBL" id="KAI9245355.1"/>
    </source>
</evidence>
<dbReference type="InterPro" id="IPR013750">
    <property type="entry name" value="GHMP_kinase_C_dom"/>
</dbReference>
<dbReference type="SUPFAM" id="SSF55060">
    <property type="entry name" value="GHMP Kinase, C-terminal domain"/>
    <property type="match status" value="1"/>
</dbReference>
<dbReference type="PRINTS" id="PR00959">
    <property type="entry name" value="MEVGALKINASE"/>
</dbReference>
<sequence>MDTLVLLASTLSPSRLENEIKNGYTARLLQWHDLPRSLLSISGRPALSWWYDAAKTVFKNVYIVANAYNYKHYERWASGHDFPTNHILNCGISVLSDIAFVHRVKKCNEGAMIMTADFLYDSDQDSWFLDLVTDLSTKQTNQLFTYGDKQTHLLCTMGHDILESLASLPQTSTLYDALNIDDNKQQVVKVQQPSTHLYMDDSLSLDNFLSTWLDYFEKRREGSCLAKTDVLQVKAYARVGLMGNPSDGFYGKTISMLISNFWAQVTLIPHNKSESEYGNITIMSNPVADPRRFSTMSSLANLIQTDGYENGDRLLLACCKVFYCYCNEAGINIDTQQGFKLLFDTNIPRQVGLAGSSAIITACWKALLKFYHVTNEQIPLEKQASLVLSVETDELGIAAGLQDRVIQAYGGLVYMDFDQQFVEEHGYGKYERLDSSLVPPLFLAYVARPEDSGKVHSTVKQRFLQNDPEVIEAMKQFASFTVQARESLERGDHHAFAQMMTSNFEQRRKTYGDAVVGAANLRMVDLARQHGCVAKFPGSGGAVVGMWDGSDETTRSQDLLKLRHALESEGYVFVELTPMGDQA</sequence>
<dbReference type="InterPro" id="IPR036554">
    <property type="entry name" value="GHMP_kinase_C_sf"/>
</dbReference>
<evidence type="ECO:0000313" key="6">
    <source>
        <dbReference type="Proteomes" id="UP001209540"/>
    </source>
</evidence>
<evidence type="ECO:0000256" key="2">
    <source>
        <dbReference type="ARBA" id="ARBA00022840"/>
    </source>
</evidence>
<keyword evidence="5" id="KW-0689">Ribosomal protein</keyword>
<dbReference type="Proteomes" id="UP001209540">
    <property type="component" value="Unassembled WGS sequence"/>
</dbReference>
<name>A0AAD5JXF9_9FUNG</name>
<feature type="domain" description="GHMP kinase N-terminal" evidence="3">
    <location>
        <begin position="321"/>
        <end position="411"/>
    </location>
</feature>
<dbReference type="PANTHER" id="PTHR38710">
    <property type="entry name" value="WITH PUTATIVE URIDYL PYROPHOSPHORYLASE-RELATED"/>
    <property type="match status" value="1"/>
</dbReference>
<dbReference type="GO" id="GO:0005840">
    <property type="term" value="C:ribosome"/>
    <property type="evidence" value="ECO:0007669"/>
    <property type="project" value="UniProtKB-KW"/>
</dbReference>
<dbReference type="SUPFAM" id="SSF54211">
    <property type="entry name" value="Ribosomal protein S5 domain 2-like"/>
    <property type="match status" value="1"/>
</dbReference>
<dbReference type="GO" id="GO:0005524">
    <property type="term" value="F:ATP binding"/>
    <property type="evidence" value="ECO:0007669"/>
    <property type="project" value="UniProtKB-KW"/>
</dbReference>